<evidence type="ECO:0000256" key="2">
    <source>
        <dbReference type="ARBA" id="ARBA00022490"/>
    </source>
</evidence>
<reference evidence="11 12" key="1">
    <citation type="submission" date="2024-07" db="EMBL/GenBank/DDBJ databases">
        <authorList>
            <person name="Thanompreechachai J."/>
            <person name="Duangmal K."/>
        </authorList>
    </citation>
    <scope>NUCLEOTIDE SEQUENCE [LARGE SCALE GENOMIC DNA]</scope>
    <source>
        <strain evidence="11 12">KCTC 19886</strain>
    </source>
</reference>
<keyword evidence="12" id="KW-1185">Reference proteome</keyword>
<proteinExistence type="inferred from homology"/>
<dbReference type="EC" id="3.4.25.1" evidence="9 10"/>
<comment type="activity regulation">
    <text evidence="9">The formation of the proteasomal ATPase ARC-20S proteasome complex, likely via the docking of the C-termini of ARC into the intersubunit pockets in the alpha-rings, may trigger opening of the gate for substrate entry. Interconversion between the open-gate and close-gate conformations leads to a dynamic regulation of the 20S proteasome proteolysis activity.</text>
</comment>
<dbReference type="GO" id="GO:0016787">
    <property type="term" value="F:hydrolase activity"/>
    <property type="evidence" value="ECO:0007669"/>
    <property type="project" value="UniProtKB-KW"/>
</dbReference>
<comment type="catalytic activity">
    <reaction evidence="1 9">
        <text>Cleavage of peptide bonds with very broad specificity.</text>
        <dbReference type="EC" id="3.4.25.1"/>
    </reaction>
</comment>
<evidence type="ECO:0000256" key="8">
    <source>
        <dbReference type="ARBA" id="ARBA00023145"/>
    </source>
</evidence>
<keyword evidence="6 9" id="KW-0068">Autocatalytic cleavage</keyword>
<comment type="similarity">
    <text evidence="9">Belongs to the peptidase T1B family.</text>
</comment>
<evidence type="ECO:0000256" key="9">
    <source>
        <dbReference type="HAMAP-Rule" id="MF_02113"/>
    </source>
</evidence>
<evidence type="ECO:0000256" key="5">
    <source>
        <dbReference type="ARBA" id="ARBA00022801"/>
    </source>
</evidence>
<feature type="chain" id="PRO_5044921889" description="Proteasome subunit beta" evidence="9">
    <location>
        <begin position="60"/>
        <end position="290"/>
    </location>
</feature>
<organism evidence="11 12">
    <name type="scientific">Kineococcus endophyticus</name>
    <dbReference type="NCBI Taxonomy" id="1181883"/>
    <lineage>
        <taxon>Bacteria</taxon>
        <taxon>Bacillati</taxon>
        <taxon>Actinomycetota</taxon>
        <taxon>Actinomycetes</taxon>
        <taxon>Kineosporiales</taxon>
        <taxon>Kineosporiaceae</taxon>
        <taxon>Kineococcus</taxon>
    </lineage>
</organism>
<dbReference type="NCBIfam" id="TIGR03690">
    <property type="entry name" value="20S_bact_beta"/>
    <property type="match status" value="1"/>
</dbReference>
<feature type="propeptide" id="PRO_5044921890" description="Removed in mature form; by autocatalysis" evidence="9">
    <location>
        <begin position="1"/>
        <end position="59"/>
    </location>
</feature>
<name>A0ABV3P7V7_9ACTN</name>
<gene>
    <name evidence="9 11" type="primary">prcB</name>
    <name evidence="11" type="ORF">AB1207_13250</name>
</gene>
<keyword evidence="2 9" id="KW-0963">Cytoplasm</keyword>
<keyword evidence="5 9" id="KW-0378">Hydrolase</keyword>
<evidence type="ECO:0000256" key="4">
    <source>
        <dbReference type="ARBA" id="ARBA00022698"/>
    </source>
</evidence>
<keyword evidence="3 9" id="KW-0645">Protease</keyword>
<sequence>MNHSSDQSGRLPAAFLRPGSSSFTEFVREYSPNVLPAARVLPAGALPGGGPGAGEAPHATTIVALVFADGVVMAGDRRATAGPMIAQRDITKVFQTDEHSCAGIAGVAGLAVEMIRLFQVELEHFEKLEGTLMSFEGKANRLSTMIRGNLGLAMQGLAVVPLFAGYDLDAGRGRIVGYDVTGGRSEERDHHTVGSGSIFARGALKKLYRPGMTEAETVRVAVEALWDAADDDSATGGPDLLRKIWPVVGVVTAAGFRKVPDAELEPVVEAVVAGRRGNPGGNPGITGQEA</sequence>
<comment type="caution">
    <text evidence="11">The sequence shown here is derived from an EMBL/GenBank/DDBJ whole genome shotgun (WGS) entry which is preliminary data.</text>
</comment>
<feature type="active site" description="Nucleophile" evidence="9">
    <location>
        <position position="60"/>
    </location>
</feature>
<evidence type="ECO:0000256" key="10">
    <source>
        <dbReference type="NCBIfam" id="TIGR03690"/>
    </source>
</evidence>
<keyword evidence="7 9" id="KW-0647">Proteasome</keyword>
<dbReference type="PANTHER" id="PTHR32194">
    <property type="entry name" value="METALLOPROTEASE TLDD"/>
    <property type="match status" value="1"/>
</dbReference>
<dbReference type="PANTHER" id="PTHR32194:SF0">
    <property type="entry name" value="ATP-DEPENDENT PROTEASE SUBUNIT HSLV"/>
    <property type="match status" value="1"/>
</dbReference>
<dbReference type="InterPro" id="IPR001353">
    <property type="entry name" value="Proteasome_sua/b"/>
</dbReference>
<dbReference type="Gene3D" id="3.60.20.10">
    <property type="entry name" value="Glutamine Phosphoribosylpyrophosphate, subunit 1, domain 1"/>
    <property type="match status" value="1"/>
</dbReference>
<comment type="subcellular location">
    <subcellularLocation>
        <location evidence="9">Cytoplasm</location>
    </subcellularLocation>
</comment>
<dbReference type="EMBL" id="JBFNQN010000008">
    <property type="protein sequence ID" value="MEW9265717.1"/>
    <property type="molecule type" value="Genomic_DNA"/>
</dbReference>
<dbReference type="PROSITE" id="PS51476">
    <property type="entry name" value="PROTEASOME_BETA_2"/>
    <property type="match status" value="1"/>
</dbReference>
<evidence type="ECO:0000256" key="7">
    <source>
        <dbReference type="ARBA" id="ARBA00022942"/>
    </source>
</evidence>
<evidence type="ECO:0000256" key="3">
    <source>
        <dbReference type="ARBA" id="ARBA00022670"/>
    </source>
</evidence>
<evidence type="ECO:0000256" key="1">
    <source>
        <dbReference type="ARBA" id="ARBA00001198"/>
    </source>
</evidence>
<keyword evidence="8 9" id="KW-0865">Zymogen</keyword>
<dbReference type="HAMAP" id="MF_02113_B">
    <property type="entry name" value="Proteasome_B_B"/>
    <property type="match status" value="1"/>
</dbReference>
<evidence type="ECO:0000313" key="11">
    <source>
        <dbReference type="EMBL" id="MEW9265717.1"/>
    </source>
</evidence>
<comment type="subunit">
    <text evidence="9">The 20S proteasome core is composed of 14 alpha and 14 beta subunits that assemble into four stacked heptameric rings, resulting in a barrel-shaped structure. The two inner rings, each composed of seven catalytic beta subunits, are sandwiched by two outer rings, each composed of seven alpha subunits. The catalytic chamber with the active sites is on the inside of the barrel. Has a gated structure, the ends of the cylinder being occluded by the N-termini of the alpha-subunits. Is capped by the proteasome-associated ATPase, ARC.</text>
</comment>
<comment type="pathway">
    <text evidence="9">Protein degradation; proteasomal Pup-dependent pathway.</text>
</comment>
<dbReference type="RefSeq" id="WP_367638845.1">
    <property type="nucleotide sequence ID" value="NZ_JBFNQN010000008.1"/>
</dbReference>
<dbReference type="CDD" id="cd01906">
    <property type="entry name" value="proteasome_protease_HslV"/>
    <property type="match status" value="1"/>
</dbReference>
<evidence type="ECO:0000256" key="6">
    <source>
        <dbReference type="ARBA" id="ARBA00022813"/>
    </source>
</evidence>
<dbReference type="SUPFAM" id="SSF56235">
    <property type="entry name" value="N-terminal nucleophile aminohydrolases (Ntn hydrolases)"/>
    <property type="match status" value="1"/>
</dbReference>
<keyword evidence="4 9" id="KW-0888">Threonine protease</keyword>
<dbReference type="PRINTS" id="PR00141">
    <property type="entry name" value="PROTEASOME"/>
</dbReference>
<protein>
    <recommendedName>
        <fullName evidence="9 10">Proteasome subunit beta</fullName>
        <ecNumber evidence="9 10">3.4.25.1</ecNumber>
    </recommendedName>
    <alternativeName>
        <fullName evidence="9">20S proteasome beta subunit</fullName>
    </alternativeName>
    <alternativeName>
        <fullName evidence="9">Proteasome core protein PrcB</fullName>
    </alternativeName>
</protein>
<dbReference type="InterPro" id="IPR029055">
    <property type="entry name" value="Ntn_hydrolases_N"/>
</dbReference>
<dbReference type="GO" id="GO:0000502">
    <property type="term" value="C:proteasome complex"/>
    <property type="evidence" value="ECO:0007669"/>
    <property type="project" value="UniProtKB-KW"/>
</dbReference>
<dbReference type="Proteomes" id="UP001555826">
    <property type="component" value="Unassembled WGS sequence"/>
</dbReference>
<evidence type="ECO:0000313" key="12">
    <source>
        <dbReference type="Proteomes" id="UP001555826"/>
    </source>
</evidence>
<dbReference type="Pfam" id="PF00227">
    <property type="entry name" value="Proteasome"/>
    <property type="match status" value="1"/>
</dbReference>
<dbReference type="InterPro" id="IPR023333">
    <property type="entry name" value="Proteasome_suB-type"/>
</dbReference>
<accession>A0ABV3P7V7</accession>
<dbReference type="InterPro" id="IPR022483">
    <property type="entry name" value="PSB_actinobac"/>
</dbReference>
<dbReference type="InterPro" id="IPR000243">
    <property type="entry name" value="Pept_T1A_subB"/>
</dbReference>
<comment type="function">
    <text evidence="9">Component of the proteasome core, a large protease complex with broad specificity involved in protein degradation.</text>
</comment>